<keyword evidence="3 6" id="KW-0812">Transmembrane</keyword>
<feature type="transmembrane region" description="Helical" evidence="6">
    <location>
        <begin position="278"/>
        <end position="296"/>
    </location>
</feature>
<feature type="transmembrane region" description="Helical" evidence="6">
    <location>
        <begin position="252"/>
        <end position="272"/>
    </location>
</feature>
<feature type="transmembrane region" description="Helical" evidence="6">
    <location>
        <begin position="50"/>
        <end position="69"/>
    </location>
</feature>
<feature type="transmembrane region" description="Helical" evidence="6">
    <location>
        <begin position="106"/>
        <end position="123"/>
    </location>
</feature>
<keyword evidence="4 6" id="KW-1133">Transmembrane helix</keyword>
<dbReference type="AlphaFoldDB" id="A0AAV2W027"/>
<evidence type="ECO:0000256" key="3">
    <source>
        <dbReference type="ARBA" id="ARBA00022692"/>
    </source>
</evidence>
<dbReference type="SUPFAM" id="SSF103481">
    <property type="entry name" value="Multidrug resistance efflux transporter EmrE"/>
    <property type="match status" value="2"/>
</dbReference>
<feature type="transmembrane region" description="Helical" evidence="6">
    <location>
        <begin position="227"/>
        <end position="245"/>
    </location>
</feature>
<evidence type="ECO:0000256" key="5">
    <source>
        <dbReference type="ARBA" id="ARBA00023136"/>
    </source>
</evidence>
<comment type="similarity">
    <text evidence="2">Belongs to the EamA transporter family.</text>
</comment>
<protein>
    <recommendedName>
        <fullName evidence="7">EamA domain-containing protein</fullName>
    </recommendedName>
</protein>
<evidence type="ECO:0000256" key="2">
    <source>
        <dbReference type="ARBA" id="ARBA00007362"/>
    </source>
</evidence>
<comment type="caution">
    <text evidence="8">The sequence shown here is derived from an EMBL/GenBank/DDBJ whole genome shotgun (WGS) entry which is preliminary data.</text>
</comment>
<proteinExistence type="inferred from homology"/>
<reference evidence="8 9" key="1">
    <citation type="journal article" date="2013" name="ISME J.">
        <title>Comparative genomics of pathogenic lineages of Vibrio nigripulchritudo identifies virulence-associated traits.</title>
        <authorList>
            <person name="Goudenege D."/>
            <person name="Labreuche Y."/>
            <person name="Krin E."/>
            <person name="Ansquer D."/>
            <person name="Mangenot S."/>
            <person name="Calteau A."/>
            <person name="Medigue C."/>
            <person name="Mazel D."/>
            <person name="Polz M.F."/>
            <person name="Le Roux F."/>
        </authorList>
    </citation>
    <scope>NUCLEOTIDE SEQUENCE [LARGE SCALE GENOMIC DNA]</scope>
    <source>
        <strain evidence="8 9">SOn1</strain>
    </source>
</reference>
<gene>
    <name evidence="8" type="ORF">VIBNISOn1_p0081</name>
</gene>
<dbReference type="Pfam" id="PF00892">
    <property type="entry name" value="EamA"/>
    <property type="match status" value="2"/>
</dbReference>
<accession>A0AAV2W027</accession>
<name>A0AAV2W027_9VIBR</name>
<sequence>MNINSSKKTKKESLFKGLGYGLVTVFCWGALNVSTHNALQNGFLPNDLTMLRYCAAGIICLPFAIINYRKVAKLSLWLRSTVFALIAGPLYGWLVNKGMQLTPLSYASVMVPTFTMLITMLLLSKMGEKVSKAQVFGTLVIILGLYSLINGASSNEFQSNIGATAFLLAGLTWSSFTILLKKWNIELVSTIVVMNIVSCVIYFPVYITNASSGFSSLPFGYWVEQVLVQSVIASVVVVFTFANAVKYLGANLASTLPSLIPLVSISIAILLFEQSITIGEKLALGVISVGFAICTLNKNKQRKRKILLSKVAFRRNPPRKTDR</sequence>
<dbReference type="PANTHER" id="PTHR32322">
    <property type="entry name" value="INNER MEMBRANE TRANSPORTER"/>
    <property type="match status" value="1"/>
</dbReference>
<dbReference type="GO" id="GO:0016020">
    <property type="term" value="C:membrane"/>
    <property type="evidence" value="ECO:0007669"/>
    <property type="project" value="UniProtKB-SubCell"/>
</dbReference>
<evidence type="ECO:0000256" key="1">
    <source>
        <dbReference type="ARBA" id="ARBA00004141"/>
    </source>
</evidence>
<dbReference type="InterPro" id="IPR000620">
    <property type="entry name" value="EamA_dom"/>
</dbReference>
<feature type="domain" description="EamA" evidence="7">
    <location>
        <begin position="16"/>
        <end position="147"/>
    </location>
</feature>
<dbReference type="Proteomes" id="UP000018211">
    <property type="component" value="Unassembled WGS sequence"/>
</dbReference>
<feature type="transmembrane region" description="Helical" evidence="6">
    <location>
        <begin position="161"/>
        <end position="180"/>
    </location>
</feature>
<evidence type="ECO:0000256" key="6">
    <source>
        <dbReference type="SAM" id="Phobius"/>
    </source>
</evidence>
<feature type="transmembrane region" description="Helical" evidence="6">
    <location>
        <begin position="130"/>
        <end position="149"/>
    </location>
</feature>
<dbReference type="InterPro" id="IPR050638">
    <property type="entry name" value="AA-Vitamin_Transporters"/>
</dbReference>
<dbReference type="InterPro" id="IPR037185">
    <property type="entry name" value="EmrE-like"/>
</dbReference>
<evidence type="ECO:0000313" key="9">
    <source>
        <dbReference type="Proteomes" id="UP000018211"/>
    </source>
</evidence>
<evidence type="ECO:0000259" key="7">
    <source>
        <dbReference type="Pfam" id="PF00892"/>
    </source>
</evidence>
<evidence type="ECO:0000313" key="8">
    <source>
        <dbReference type="EMBL" id="CCO50244.1"/>
    </source>
</evidence>
<feature type="domain" description="EamA" evidence="7">
    <location>
        <begin position="161"/>
        <end position="293"/>
    </location>
</feature>
<feature type="transmembrane region" description="Helical" evidence="6">
    <location>
        <begin position="20"/>
        <end position="38"/>
    </location>
</feature>
<keyword evidence="5 6" id="KW-0472">Membrane</keyword>
<feature type="transmembrane region" description="Helical" evidence="6">
    <location>
        <begin position="76"/>
        <end position="94"/>
    </location>
</feature>
<dbReference type="RefSeq" id="WP_022614114.1">
    <property type="nucleotide sequence ID" value="NZ_LK391966.1"/>
</dbReference>
<organism evidence="8 9">
    <name type="scientific">Vibrio nigripulchritudo SOn1</name>
    <dbReference type="NCBI Taxonomy" id="1238450"/>
    <lineage>
        <taxon>Bacteria</taxon>
        <taxon>Pseudomonadati</taxon>
        <taxon>Pseudomonadota</taxon>
        <taxon>Gammaproteobacteria</taxon>
        <taxon>Vibrionales</taxon>
        <taxon>Vibrionaceae</taxon>
        <taxon>Vibrio</taxon>
    </lineage>
</organism>
<evidence type="ECO:0000256" key="4">
    <source>
        <dbReference type="ARBA" id="ARBA00022989"/>
    </source>
</evidence>
<comment type="subcellular location">
    <subcellularLocation>
        <location evidence="1">Membrane</location>
        <topology evidence="1">Multi-pass membrane protein</topology>
    </subcellularLocation>
</comment>
<dbReference type="PANTHER" id="PTHR32322:SF2">
    <property type="entry name" value="EAMA DOMAIN-CONTAINING PROTEIN"/>
    <property type="match status" value="1"/>
</dbReference>
<feature type="transmembrane region" description="Helical" evidence="6">
    <location>
        <begin position="187"/>
        <end position="207"/>
    </location>
</feature>
<dbReference type="EMBL" id="CAOF01000200">
    <property type="protein sequence ID" value="CCO50244.1"/>
    <property type="molecule type" value="Genomic_DNA"/>
</dbReference>